<keyword evidence="13" id="KW-1185">Reference proteome</keyword>
<evidence type="ECO:0000313" key="14">
    <source>
        <dbReference type="RefSeq" id="XP_010909746.1"/>
    </source>
</evidence>
<evidence type="ECO:0000256" key="2">
    <source>
        <dbReference type="ARBA" id="ARBA00004623"/>
    </source>
</evidence>
<feature type="region of interest" description="Disordered" evidence="12">
    <location>
        <begin position="1477"/>
        <end position="1498"/>
    </location>
</feature>
<dbReference type="GO" id="GO:0034727">
    <property type="term" value="P:piecemeal microautophagy of the nucleus"/>
    <property type="evidence" value="ECO:0007669"/>
    <property type="project" value="TreeGrafter"/>
</dbReference>
<dbReference type="OrthoDB" id="18982at2759"/>
<protein>
    <recommendedName>
        <fullName evidence="4">Autophagy-related protein 2</fullName>
    </recommendedName>
</protein>
<dbReference type="RefSeq" id="XP_010909746.1">
    <property type="nucleotide sequence ID" value="XM_010911444.3"/>
</dbReference>
<comment type="catalytic activity">
    <reaction evidence="11">
        <text>a 1,2-diacyl-sn-glycero-3-phosphoethanolamine(in) = a 1,2-diacyl-sn-glycero-3-phosphoethanolamine(out)</text>
        <dbReference type="Rhea" id="RHEA:38895"/>
        <dbReference type="ChEBI" id="CHEBI:64612"/>
    </reaction>
</comment>
<dbReference type="GO" id="GO:0043495">
    <property type="term" value="F:protein-membrane adaptor activity"/>
    <property type="evidence" value="ECO:0007669"/>
    <property type="project" value="TreeGrafter"/>
</dbReference>
<evidence type="ECO:0000256" key="12">
    <source>
        <dbReference type="SAM" id="MobiDB-lite"/>
    </source>
</evidence>
<dbReference type="GO" id="GO:0005789">
    <property type="term" value="C:endoplasmic reticulum membrane"/>
    <property type="evidence" value="ECO:0007669"/>
    <property type="project" value="UniProtKB-SubCell"/>
</dbReference>
<keyword evidence="9" id="KW-0472">Membrane</keyword>
<dbReference type="GO" id="GO:0034045">
    <property type="term" value="C:phagophore assembly site membrane"/>
    <property type="evidence" value="ECO:0007669"/>
    <property type="project" value="UniProtKB-SubCell"/>
</dbReference>
<reference evidence="14" key="1">
    <citation type="submission" date="2025-08" db="UniProtKB">
        <authorList>
            <consortium name="RefSeq"/>
        </authorList>
    </citation>
    <scope>IDENTIFICATION</scope>
</reference>
<evidence type="ECO:0000256" key="11">
    <source>
        <dbReference type="ARBA" id="ARBA00024615"/>
    </source>
</evidence>
<dbReference type="GO" id="GO:0000422">
    <property type="term" value="P:autophagy of mitochondrion"/>
    <property type="evidence" value="ECO:0007669"/>
    <property type="project" value="TreeGrafter"/>
</dbReference>
<comment type="subcellular location">
    <subcellularLocation>
        <location evidence="1">Endoplasmic reticulum membrane</location>
        <topology evidence="1">Peripheral membrane protein</topology>
    </subcellularLocation>
    <subcellularLocation>
        <location evidence="2">Preautophagosomal structure membrane</location>
        <topology evidence="2">Peripheral membrane protein</topology>
    </subcellularLocation>
</comment>
<dbReference type="KEGG" id="egu:105035757"/>
<dbReference type="GO" id="GO:0061723">
    <property type="term" value="P:glycophagy"/>
    <property type="evidence" value="ECO:0007669"/>
    <property type="project" value="TreeGrafter"/>
</dbReference>
<dbReference type="GO" id="GO:0000045">
    <property type="term" value="P:autophagosome assembly"/>
    <property type="evidence" value="ECO:0007669"/>
    <property type="project" value="TreeGrafter"/>
</dbReference>
<dbReference type="GeneID" id="105035757"/>
<dbReference type="Proteomes" id="UP000504607">
    <property type="component" value="Unplaced"/>
</dbReference>
<organism evidence="13 14">
    <name type="scientific">Elaeis guineensis var. tenera</name>
    <name type="common">Oil palm</name>
    <dbReference type="NCBI Taxonomy" id="51953"/>
    <lineage>
        <taxon>Eukaryota</taxon>
        <taxon>Viridiplantae</taxon>
        <taxon>Streptophyta</taxon>
        <taxon>Embryophyta</taxon>
        <taxon>Tracheophyta</taxon>
        <taxon>Spermatophyta</taxon>
        <taxon>Magnoliopsida</taxon>
        <taxon>Liliopsida</taxon>
        <taxon>Arecaceae</taxon>
        <taxon>Arecoideae</taxon>
        <taxon>Cocoseae</taxon>
        <taxon>Elaeidinae</taxon>
        <taxon>Elaeis</taxon>
    </lineage>
</organism>
<dbReference type="InterPro" id="IPR026849">
    <property type="entry name" value="ATG2"/>
</dbReference>
<evidence type="ECO:0000313" key="13">
    <source>
        <dbReference type="Proteomes" id="UP000504607"/>
    </source>
</evidence>
<keyword evidence="6" id="KW-0256">Endoplasmic reticulum</keyword>
<keyword evidence="7" id="KW-0072">Autophagy</keyword>
<evidence type="ECO:0000256" key="5">
    <source>
        <dbReference type="ARBA" id="ARBA00022448"/>
    </source>
</evidence>
<name>A0A6I9QHN6_ELAGV</name>
<dbReference type="GO" id="GO:0032266">
    <property type="term" value="F:phosphatidylinositol-3-phosphate binding"/>
    <property type="evidence" value="ECO:0007669"/>
    <property type="project" value="TreeGrafter"/>
</dbReference>
<dbReference type="InParanoid" id="A0A6I9QHN6"/>
<dbReference type="PANTHER" id="PTHR13190">
    <property type="entry name" value="AUTOPHAGY-RELATED 2, ISOFORM A"/>
    <property type="match status" value="1"/>
</dbReference>
<feature type="compositionally biased region" description="Basic and acidic residues" evidence="12">
    <location>
        <begin position="1477"/>
        <end position="1496"/>
    </location>
</feature>
<evidence type="ECO:0000256" key="7">
    <source>
        <dbReference type="ARBA" id="ARBA00023006"/>
    </source>
</evidence>
<dbReference type="GO" id="GO:0006869">
    <property type="term" value="P:lipid transport"/>
    <property type="evidence" value="ECO:0007669"/>
    <property type="project" value="UniProtKB-KW"/>
</dbReference>
<dbReference type="PANTHER" id="PTHR13190:SF1">
    <property type="entry name" value="AUTOPHAGY-RELATED 2, ISOFORM A"/>
    <property type="match status" value="1"/>
</dbReference>
<evidence type="ECO:0000256" key="9">
    <source>
        <dbReference type="ARBA" id="ARBA00023136"/>
    </source>
</evidence>
<accession>A0A6I9QHN6</accession>
<dbReference type="Pfam" id="PF13329">
    <property type="entry name" value="ATG2_CAD"/>
    <property type="match status" value="3"/>
</dbReference>
<proteinExistence type="inferred from homology"/>
<feature type="region of interest" description="Disordered" evidence="12">
    <location>
        <begin position="348"/>
        <end position="374"/>
    </location>
</feature>
<gene>
    <name evidence="14" type="primary">LOC105035757</name>
</gene>
<evidence type="ECO:0000256" key="4">
    <source>
        <dbReference type="ARBA" id="ARBA00018070"/>
    </source>
</evidence>
<dbReference type="GO" id="GO:0061908">
    <property type="term" value="C:phagophore"/>
    <property type="evidence" value="ECO:0007669"/>
    <property type="project" value="TreeGrafter"/>
</dbReference>
<comment type="catalytic activity">
    <reaction evidence="10">
        <text>a 1,2-diacyl-sn-glycero-3-phospho-L-serine(in) = a 1,2-diacyl-sn-glycero-3-phospho-L-serine(out)</text>
        <dbReference type="Rhea" id="RHEA:38663"/>
        <dbReference type="ChEBI" id="CHEBI:57262"/>
    </reaction>
</comment>
<keyword evidence="5" id="KW-0813">Transport</keyword>
<keyword evidence="8" id="KW-0445">Lipid transport</keyword>
<evidence type="ECO:0000256" key="3">
    <source>
        <dbReference type="ARBA" id="ARBA00009714"/>
    </source>
</evidence>
<sequence length="2011" mass="221758">MFSRWDFLRSTAIKRVCKFLLKKKLGEFILGDIDLDQLDVQLRTGTIHLSDLALNVDFLNQKFSLQLAGAAVLVKEGSIKSLSIKIPWKPKNCRIEVEVLEVVLAPSVQSNTSAMDADSLMPTCDKEQHMCIDSEKIELRAVKEKSSAISRDVHEGVKTIAKIVKWFLTSFHVRINESFVAFDPPSDVEDRRSAFHKSLVLRIKEIEFGTCVCEDAVAKLTNFVKFQEAVIEFLLLEDVDNSPHLHAGSEMGFSETYSGKSTITILTGPSGGFSGTLNLSIPWENGSLDIRKVDADVSVDSVELKVQPSSINWLIAIWESLKNIGTARRSNIYKATDSPDHKCRFDSCSSTSGSAIPDSEKVTPGGGSHSNDPFLTINQDSASDALLTRMHLIHNWVPESFDLKDRTDLEPDYGASIDEFFECFDGMRSYEANSGTSGIWNWTCSVFSAISVASNLASGSGHVPIEQNVETSLRATIAEISVVLSFIDEDQTQSYDSGDVLDSLLHGQSSDSYMSCHSSMNIEQSALSEVNSMKIHHLEARGQHLALDLQTYPQIMKFGASLKHIKVDVYYDGRNCAEAFNFHDYKNDSYYQMLLNQHLQARVQGALPPYPFSAQDHDSESSVTNCRNGLIKVTLLESFDLCSCRCSINSTGLDGKQLASTFFSVHLPPFVLWVHFPLVNMLLNLFKQVEHSFTESSMNKDSATNVLAERHNSSFLEDAECGSISYLTTGSQRASLQGNMVLSQARVILCFPSENYGDFRHSASLDKFIVLEHSSSVGDVSDFLQLPKESSPKVAYCTPFTSVHLHLGDLDIYFVKSSSEISLVDGPHALEKKPFSAVKILSVTNGLNDYHLGITILWQKGPVTGPWMARRTWSLSKSHDQGRKKVVGKGAEYSSVTTAEDLEGTSSSIRQELILSSAFLFHVKFSCVCINLCSHDYKLLNQLLNYALDGLSSRACGTDTNYEGIRNGRSSPNDCYASQASVHVECDLLDICITLDEVVEVSHLIQKELQGSWECLKLKVKKFELLSASNIGGISKANFSWLTHGEGELRGSILSRNEKASEVTEDLVLITCKNSAIRRGDGDGTNVLSFTPAGTTVTHIWNPESCQSYTSVIVRGATVVAPGGRLDWINAICLYFSLPSQENEQAGNGKASVNDAASETLLFLDLVDIALSYEPHIKDPRGANGVFDREHSCSTESNVDREREYVACLLAASSFSLSNHTKANSSAVNYNIQLQDAGLLICESSGTRNGSGGYHVGCLQEIGYVKVAQIVLVEVILRIKGLLWEIECSESHINLDTCHDTAYGLVHLVAQLQQLYAPDVEDSLMYLQYRWNTIQQAQEDHSSNDVADNSESTAVGLGFENSLPTSDEDCVSVGLLDEIIENAFYINGEYKSPSGHCNIQSYVSLDEYVLGDKLNINNSMASDASPLIFPKDGSFYGSGTGNTQQPSMHKPGSPQLIESYYASGLLQSSTLIAGHHSAKEDHKCKSDNTTRKDMESGKGGWYEDSSLMIVENHLSKIFSQPEGNQHKEGEFTSSNSSPAEYYIVKGRVLLKNIDVRWRMYSGLDWIKPSKNSYNSLNGRDGSVCLEFTLSGLNLQYDMYPDGEICVSKLSVSAQDFHLYDMSRDAPWKMVLGYYHSKDHPRESCAKAFKLDLEAVRPDPSAPLEEYRLHLEFLPMRLHLYQDQLNFLIGFFGKDSFVDEPPSLPNNLSESVTSGRKSRSFGSQTIMEEALLPFFQKCVVRPFVVRVDYIPRHFDPAALRKGNYAELLNLVAWKGIDLHLKRVCAVGVYGWSSICETVLGEWLEDISHNQVHKLLKGLAPIRSLFAVSSGTSKLVSFPIKSYRKDHKLLKGIQRDTLFAGAIAFIRSISIEAVGLGVHLAAGAHEILLQTEYILTSIPSSGLLSETNRRKCNIRSNQPEDAQQGIWQAYESLSDGLSRTASALLGTPLKAYQRGAGAGSALATAFRAAPAAAVAPVSASARAVHCTLLGLRNSLDPEHKKESMGKYLGSSPS</sequence>
<evidence type="ECO:0000256" key="1">
    <source>
        <dbReference type="ARBA" id="ARBA00004406"/>
    </source>
</evidence>
<evidence type="ECO:0000256" key="8">
    <source>
        <dbReference type="ARBA" id="ARBA00023055"/>
    </source>
</evidence>
<comment type="similarity">
    <text evidence="3">Belongs to the ATG2 family.</text>
</comment>
<evidence type="ECO:0000256" key="6">
    <source>
        <dbReference type="ARBA" id="ARBA00022824"/>
    </source>
</evidence>
<dbReference type="GO" id="GO:0061709">
    <property type="term" value="P:reticulophagy"/>
    <property type="evidence" value="ECO:0007669"/>
    <property type="project" value="TreeGrafter"/>
</dbReference>
<evidence type="ECO:0000256" key="10">
    <source>
        <dbReference type="ARBA" id="ARBA00024479"/>
    </source>
</evidence>